<evidence type="ECO:0000313" key="1">
    <source>
        <dbReference type="EMBL" id="MBS0030295.1"/>
    </source>
</evidence>
<evidence type="ECO:0000313" key="2">
    <source>
        <dbReference type="Proteomes" id="UP000676386"/>
    </source>
</evidence>
<reference evidence="1 2" key="1">
    <citation type="submission" date="2021-04" db="EMBL/GenBank/DDBJ databases">
        <title>Chitinophaga sp. nov., isolated from the rhizosphere soil.</title>
        <authorList>
            <person name="He S."/>
        </authorList>
    </citation>
    <scope>NUCLEOTIDE SEQUENCE [LARGE SCALE GENOMIC DNA]</scope>
    <source>
        <strain evidence="1 2">2R12</strain>
    </source>
</reference>
<comment type="caution">
    <text evidence="1">The sequence shown here is derived from an EMBL/GenBank/DDBJ whole genome shotgun (WGS) entry which is preliminary data.</text>
</comment>
<dbReference type="RefSeq" id="WP_211975430.1">
    <property type="nucleotide sequence ID" value="NZ_CBFHAM010000004.1"/>
</dbReference>
<sequence length="143" mass="15789">MSKIKQAKHFSELKLEAIELLGNSLHLPGSDISLNSFHFNIDIDNKADHDSMRLFAIISIEILSEDKNHILGAVALSCIYTINNFDELVKNDSGQITGMPKKLIEKINAISLATTRGVMFSIFKGTFLHNALLPIIDAQTIPA</sequence>
<organism evidence="1 2">
    <name type="scientific">Chitinophaga hostae</name>
    <dbReference type="NCBI Taxonomy" id="2831022"/>
    <lineage>
        <taxon>Bacteria</taxon>
        <taxon>Pseudomonadati</taxon>
        <taxon>Bacteroidota</taxon>
        <taxon>Chitinophagia</taxon>
        <taxon>Chitinophagales</taxon>
        <taxon>Chitinophagaceae</taxon>
        <taxon>Chitinophaga</taxon>
    </lineage>
</organism>
<keyword evidence="2" id="KW-1185">Reference proteome</keyword>
<accession>A0ABS5J5C7</accession>
<dbReference type="Proteomes" id="UP000676386">
    <property type="component" value="Unassembled WGS sequence"/>
</dbReference>
<proteinExistence type="predicted"/>
<gene>
    <name evidence="1" type="ORF">KE626_23420</name>
</gene>
<dbReference type="EMBL" id="JAGTXB010000013">
    <property type="protein sequence ID" value="MBS0030295.1"/>
    <property type="molecule type" value="Genomic_DNA"/>
</dbReference>
<name>A0ABS5J5C7_9BACT</name>
<protein>
    <submittedName>
        <fullName evidence="1">Uncharacterized protein</fullName>
    </submittedName>
</protein>